<dbReference type="FunFam" id="1.10.1200.10:FF:000007">
    <property type="entry name" value="Probable polyketide synthase pks17"/>
    <property type="match status" value="1"/>
</dbReference>
<reference evidence="9" key="1">
    <citation type="submission" date="2023-05" db="EMBL/GenBank/DDBJ databases">
        <title>Streptantibioticus silvisoli sp. nov., acidotolerant actinomycetes 1 from pine litter.</title>
        <authorList>
            <person name="Swiecimska M."/>
            <person name="Golinska P."/>
            <person name="Sangal V."/>
            <person name="Wachnowicz B."/>
            <person name="Goodfellow M."/>
        </authorList>
    </citation>
    <scope>NUCLEOTIDE SEQUENCE</scope>
    <source>
        <strain evidence="9">SL13</strain>
    </source>
</reference>
<organism evidence="9">
    <name type="scientific">Streptantibioticus silvisoli</name>
    <dbReference type="NCBI Taxonomy" id="2705255"/>
    <lineage>
        <taxon>Bacteria</taxon>
        <taxon>Bacillati</taxon>
        <taxon>Actinomycetota</taxon>
        <taxon>Actinomycetes</taxon>
        <taxon>Kitasatosporales</taxon>
        <taxon>Streptomycetaceae</taxon>
        <taxon>Streptantibioticus</taxon>
    </lineage>
</organism>
<dbReference type="Pfam" id="PF02801">
    <property type="entry name" value="Ketoacyl-synt_C"/>
    <property type="match status" value="1"/>
</dbReference>
<dbReference type="SUPFAM" id="SSF52151">
    <property type="entry name" value="FabD/lysophospholipase-like"/>
    <property type="match status" value="1"/>
</dbReference>
<evidence type="ECO:0000256" key="4">
    <source>
        <dbReference type="ARBA" id="ARBA00023194"/>
    </source>
</evidence>
<dbReference type="PROSITE" id="PS00606">
    <property type="entry name" value="KS3_1"/>
    <property type="match status" value="1"/>
</dbReference>
<dbReference type="Pfam" id="PF16197">
    <property type="entry name" value="KAsynt_C_assoc"/>
    <property type="match status" value="1"/>
</dbReference>
<dbReference type="InterPro" id="IPR001227">
    <property type="entry name" value="Ac_transferase_dom_sf"/>
</dbReference>
<evidence type="ECO:0000259" key="8">
    <source>
        <dbReference type="PROSITE" id="PS52004"/>
    </source>
</evidence>
<dbReference type="GO" id="GO:0004312">
    <property type="term" value="F:fatty acid synthase activity"/>
    <property type="evidence" value="ECO:0007669"/>
    <property type="project" value="TreeGrafter"/>
</dbReference>
<dbReference type="PANTHER" id="PTHR43775:SF51">
    <property type="entry name" value="INACTIVE PHENOLPHTHIOCEROL SYNTHESIS POLYKETIDE SYNTHASE TYPE I PKS1-RELATED"/>
    <property type="match status" value="1"/>
</dbReference>
<dbReference type="SUPFAM" id="SSF51735">
    <property type="entry name" value="NAD(P)-binding Rossmann-fold domains"/>
    <property type="match status" value="2"/>
</dbReference>
<dbReference type="InterPro" id="IPR018201">
    <property type="entry name" value="Ketoacyl_synth_AS"/>
</dbReference>
<keyword evidence="6" id="KW-0012">Acyltransferase</keyword>
<dbReference type="FunFam" id="3.40.47.10:FF:000019">
    <property type="entry name" value="Polyketide synthase type I"/>
    <property type="match status" value="1"/>
</dbReference>
<dbReference type="PANTHER" id="PTHR43775">
    <property type="entry name" value="FATTY ACID SYNTHASE"/>
    <property type="match status" value="1"/>
</dbReference>
<keyword evidence="2" id="KW-0597">Phosphoprotein</keyword>
<dbReference type="Gene3D" id="6.10.140.1830">
    <property type="match status" value="1"/>
</dbReference>
<dbReference type="InterPro" id="IPR006162">
    <property type="entry name" value="Ppantetheine_attach_site"/>
</dbReference>
<evidence type="ECO:0000256" key="6">
    <source>
        <dbReference type="ARBA" id="ARBA00023315"/>
    </source>
</evidence>
<dbReference type="Pfam" id="PF00109">
    <property type="entry name" value="ketoacyl-synt"/>
    <property type="match status" value="1"/>
</dbReference>
<dbReference type="Pfam" id="PF00698">
    <property type="entry name" value="Acyl_transf_1"/>
    <property type="match status" value="1"/>
</dbReference>
<dbReference type="InterPro" id="IPR036736">
    <property type="entry name" value="ACP-like_sf"/>
</dbReference>
<dbReference type="InterPro" id="IPR041618">
    <property type="entry name" value="PKS_DE"/>
</dbReference>
<dbReference type="GO" id="GO:0031177">
    <property type="term" value="F:phosphopantetheine binding"/>
    <property type="evidence" value="ECO:0007669"/>
    <property type="project" value="InterPro"/>
</dbReference>
<dbReference type="SUPFAM" id="SSF55048">
    <property type="entry name" value="Probable ACP-binding domain of malonyl-CoA ACP transacylase"/>
    <property type="match status" value="1"/>
</dbReference>
<dbReference type="Gene3D" id="3.40.50.720">
    <property type="entry name" value="NAD(P)-binding Rossmann-like Domain"/>
    <property type="match status" value="1"/>
</dbReference>
<dbReference type="Gene3D" id="3.30.70.3290">
    <property type="match status" value="1"/>
</dbReference>
<dbReference type="InterPro" id="IPR014031">
    <property type="entry name" value="Ketoacyl_synth_C"/>
</dbReference>
<evidence type="ECO:0000256" key="2">
    <source>
        <dbReference type="ARBA" id="ARBA00022553"/>
    </source>
</evidence>
<dbReference type="SMART" id="SM00822">
    <property type="entry name" value="PKS_KR"/>
    <property type="match status" value="1"/>
</dbReference>
<dbReference type="SUPFAM" id="SSF47336">
    <property type="entry name" value="ACP-like"/>
    <property type="match status" value="1"/>
</dbReference>
<dbReference type="Gene3D" id="3.40.366.10">
    <property type="entry name" value="Malonyl-Coenzyme A Acyl Carrier Protein, domain 2"/>
    <property type="match status" value="1"/>
</dbReference>
<keyword evidence="3" id="KW-0808">Transferase</keyword>
<dbReference type="InterPro" id="IPR032821">
    <property type="entry name" value="PKS_assoc"/>
</dbReference>
<dbReference type="Pfam" id="PF18369">
    <property type="entry name" value="PKS_DE"/>
    <property type="match status" value="1"/>
</dbReference>
<evidence type="ECO:0000259" key="7">
    <source>
        <dbReference type="PROSITE" id="PS50075"/>
    </source>
</evidence>
<proteinExistence type="predicted"/>
<dbReference type="SMART" id="SM00827">
    <property type="entry name" value="PKS_AT"/>
    <property type="match status" value="1"/>
</dbReference>
<keyword evidence="1" id="KW-0596">Phosphopantetheine</keyword>
<dbReference type="SMART" id="SM00825">
    <property type="entry name" value="PKS_KS"/>
    <property type="match status" value="1"/>
</dbReference>
<dbReference type="GO" id="GO:0006633">
    <property type="term" value="P:fatty acid biosynthetic process"/>
    <property type="evidence" value="ECO:0007669"/>
    <property type="project" value="InterPro"/>
</dbReference>
<feature type="domain" description="Carrier" evidence="7">
    <location>
        <begin position="1456"/>
        <end position="1531"/>
    </location>
</feature>
<dbReference type="PROSITE" id="PS52004">
    <property type="entry name" value="KS3_2"/>
    <property type="match status" value="1"/>
</dbReference>
<dbReference type="SMART" id="SM01294">
    <property type="entry name" value="PKS_PP_betabranch"/>
    <property type="match status" value="1"/>
</dbReference>
<dbReference type="Pfam" id="PF00550">
    <property type="entry name" value="PP-binding"/>
    <property type="match status" value="1"/>
</dbReference>
<protein>
    <submittedName>
        <fullName evidence="9">Type I polyketide synthase</fullName>
    </submittedName>
</protein>
<dbReference type="GO" id="GO:0004315">
    <property type="term" value="F:3-oxoacyl-[acyl-carrier-protein] synthase activity"/>
    <property type="evidence" value="ECO:0007669"/>
    <property type="project" value="InterPro"/>
</dbReference>
<keyword evidence="5" id="KW-0511">Multifunctional enzyme</keyword>
<dbReference type="GO" id="GO:0033068">
    <property type="term" value="P:macrolide biosynthetic process"/>
    <property type="evidence" value="ECO:0007669"/>
    <property type="project" value="UniProtKB-ARBA"/>
</dbReference>
<dbReference type="InterPro" id="IPR013968">
    <property type="entry name" value="PKS_KR"/>
</dbReference>
<dbReference type="CDD" id="cd08952">
    <property type="entry name" value="KR_1_SDR_x"/>
    <property type="match status" value="1"/>
</dbReference>
<dbReference type="Gene3D" id="3.40.47.10">
    <property type="match status" value="1"/>
</dbReference>
<dbReference type="InterPro" id="IPR036291">
    <property type="entry name" value="NAD(P)-bd_dom_sf"/>
</dbReference>
<sequence length="1615" mass="167874">MTNDNPAGKASTEERLARHLRKITGELRDSRARVAELEDRHGEPIAVVGVGCRYPGGIGSADDLWRTVVEGRDAVSGLPVNRGWDLAHLYDPDPDTPGRSYSREGGFLHDADRFDAGFFGISPREADALDPQQRLLLEVSWEAVENAGIDPASLHDSQVGVFVGSNIQDYSDVLAAAGEASEGFLVTGTTGAVVSGRISYVLGLRGPSETIDTACSSSLVALHLAVQSLRNQECVAALAGGATVLSTPRGFVEFSKQRVLAPDGRCKAFGAGADGFGLAEGAGVLLLERLSDARRHGHPVLALIRGSAVNSDGASNGITAPNGPSQERVIRDALLASGVPAGEVDLVEAHGTGTRLGDPIEARALISVYGAVREAGRPLAIGSVKSNLGHTQAASGVAGVIKAVMALRHRILPPTLHADEATPEVDWSAGTVEPVTRARPWTGGGYARRAGISAFGISGTNAHLLVEEAPEAAEGVEHGGSADRPASSPLPWLLSGRSAQALQAQAAALLEWSDAHPRVAEADIARSLATTRTRFEHRAVVLGGDRDTLREGVAAVAAGEEHPDAVCGEIAVPGRTAFLFSGQGSQRPRMGVELYEAFPAYAAAFDAVCGEMDRHLSRSLREIVFAQPGSQQASLLDTTEFAQPGLFAVEVALFALLDSWGVRPDRLLGHSIGELVAAHVSGVLSLADACAVVAARARLMQALPAGGAMSALQAEEPEVLELLRGREDQAGIAAVNGPRSVVVSGDEDTVEELTGRWRSKGRPAKRLNVSHAFHSPRMDAMLDDFLRVTSSVGYATPSIPVVSNATGELATAEQLADPRYWVDHVRGAVRFADGMRTLVAEGVTVFVELGPDGVLTGMAADCLDGHRALNVTVLRRDRPEARSALTALARLHCDGTAVDFGGLLPGRGPHLELPTYPFQRERHWLETVPRVGTEQDARFWALVSGTDTSAVAAELGVGPDSELAEVLPALTRWRERAADGGPQDGWRHGVAWRPVPAGTGRPAGTWLLVGDDHGLGAGLTALGAKVAHLPATADTDRAGLAALLAGAPAPDVVVSTLAVRSAAAAGASAAGLDATLALLQALGDTAITAPLWCLTRGAVSVAGEAPDPWSAAVWGLGRVAALEHPDRWGGLADLPQDDGDDLAPLLAVLGGAEDQLALRAGKVLARRVVGLPAPAVRPLDLSGTVLVTGGTGGLGSRVALSLAARGDVHLLLAGRRGEAAPAAAGLRERLEELGAQVTFAACDVADRDQVAALLASVPADRPLRAVVHTAGVLDDGMLDAQTPQRFAAVLDAKARAAEHLDELTRDAGLTAFVLFSSLSGAVGNAGQGNYAAANAHLDALAARRHALGLPATAVAWGPWAGAGMAHGVAADQLRQGGLTPMDPDRAVEALWRAVGDDAPAVLIADVAWEEFAAKATMGNPGPQLAELLTAPAALAPRAAEPLAGTLLGLTEDAQRDRLLEVVRRQVALTLGHRDDRQLDPDRSFQALGFESLTAVELRNRLHGVTGLNLPATLVFDHPTPRALAEFLRASLLSGLAAGPEQALTEIDRLDALVGALSLDEEGRAVVVARLRELARTLSPEPGTGNAQAQLADADADSVIEFITSQLGIGSEPEAV</sequence>
<keyword evidence="4" id="KW-0045">Antibiotic biosynthesis</keyword>
<dbReference type="NCBIfam" id="NF045894">
    <property type="entry name" value="PKS_plus_SDR"/>
    <property type="match status" value="1"/>
</dbReference>
<dbReference type="EMBL" id="JABXJJ020000004">
    <property type="protein sequence ID" value="MDI5968592.1"/>
    <property type="molecule type" value="Genomic_DNA"/>
</dbReference>
<dbReference type="SUPFAM" id="SSF53901">
    <property type="entry name" value="Thiolase-like"/>
    <property type="match status" value="1"/>
</dbReference>
<accession>A0AA90K7R4</accession>
<dbReference type="InterPro" id="IPR009081">
    <property type="entry name" value="PP-bd_ACP"/>
</dbReference>
<feature type="domain" description="Ketosynthase family 3 (KS3)" evidence="8">
    <location>
        <begin position="42"/>
        <end position="468"/>
    </location>
</feature>
<name>A0AA90K7R4_9ACTN</name>
<dbReference type="FunFam" id="3.40.366.10:FF:000002">
    <property type="entry name" value="Probable polyketide synthase 2"/>
    <property type="match status" value="1"/>
</dbReference>
<comment type="caution">
    <text evidence="9">The sequence shown here is derived from an EMBL/GenBank/DDBJ whole genome shotgun (WGS) entry which is preliminary data.</text>
</comment>
<dbReference type="Pfam" id="PF08659">
    <property type="entry name" value="KR"/>
    <property type="match status" value="1"/>
</dbReference>
<evidence type="ECO:0000313" key="9">
    <source>
        <dbReference type="EMBL" id="MDI5968592.1"/>
    </source>
</evidence>
<evidence type="ECO:0000256" key="1">
    <source>
        <dbReference type="ARBA" id="ARBA00022450"/>
    </source>
</evidence>
<dbReference type="InterPro" id="IPR020806">
    <property type="entry name" value="PKS_PP-bd"/>
</dbReference>
<dbReference type="Gene3D" id="1.10.1200.10">
    <property type="entry name" value="ACP-like"/>
    <property type="match status" value="1"/>
</dbReference>
<dbReference type="InterPro" id="IPR050091">
    <property type="entry name" value="PKS_NRPS_Biosynth_Enz"/>
</dbReference>
<dbReference type="InterPro" id="IPR016036">
    <property type="entry name" value="Malonyl_transacylase_ACP-bd"/>
</dbReference>
<dbReference type="PROSITE" id="PS00012">
    <property type="entry name" value="PHOSPHOPANTETHEINE"/>
    <property type="match status" value="1"/>
</dbReference>
<gene>
    <name evidence="9" type="ORF">POF50_004395</name>
</gene>
<dbReference type="InterPro" id="IPR014043">
    <property type="entry name" value="Acyl_transferase_dom"/>
</dbReference>
<dbReference type="PROSITE" id="PS50075">
    <property type="entry name" value="CARRIER"/>
    <property type="match status" value="1"/>
</dbReference>
<dbReference type="InterPro" id="IPR016035">
    <property type="entry name" value="Acyl_Trfase/lysoPLipase"/>
</dbReference>
<evidence type="ECO:0000256" key="5">
    <source>
        <dbReference type="ARBA" id="ARBA00023268"/>
    </source>
</evidence>
<dbReference type="InterPro" id="IPR057326">
    <property type="entry name" value="KR_dom"/>
</dbReference>
<dbReference type="SMART" id="SM00823">
    <property type="entry name" value="PKS_PP"/>
    <property type="match status" value="1"/>
</dbReference>
<dbReference type="InterPro" id="IPR014030">
    <property type="entry name" value="Ketoacyl_synth_N"/>
</dbReference>
<dbReference type="InterPro" id="IPR016039">
    <property type="entry name" value="Thiolase-like"/>
</dbReference>
<dbReference type="CDD" id="cd00833">
    <property type="entry name" value="PKS"/>
    <property type="match status" value="1"/>
</dbReference>
<evidence type="ECO:0000256" key="3">
    <source>
        <dbReference type="ARBA" id="ARBA00022679"/>
    </source>
</evidence>
<dbReference type="InterPro" id="IPR020841">
    <property type="entry name" value="PKS_Beta-ketoAc_synthase_dom"/>
</dbReference>